<sequence length="41" mass="4577">MSDLEMGKQCGHGIPFVAWLDYCSVTARSRVYAYRPAGARL</sequence>
<keyword evidence="2" id="KW-1185">Reference proteome</keyword>
<evidence type="ECO:0000313" key="1">
    <source>
        <dbReference type="EMBL" id="OBS09373.1"/>
    </source>
</evidence>
<accession>A0A1A6C484</accession>
<organism evidence="1 2">
    <name type="scientific">Acidihalobacter prosperus</name>
    <dbReference type="NCBI Taxonomy" id="160660"/>
    <lineage>
        <taxon>Bacteria</taxon>
        <taxon>Pseudomonadati</taxon>
        <taxon>Pseudomonadota</taxon>
        <taxon>Gammaproteobacteria</taxon>
        <taxon>Chromatiales</taxon>
        <taxon>Ectothiorhodospiraceae</taxon>
        <taxon>Acidihalobacter</taxon>
    </lineage>
</organism>
<dbReference type="EMBL" id="JQSG02000003">
    <property type="protein sequence ID" value="OBS09373.1"/>
    <property type="molecule type" value="Genomic_DNA"/>
</dbReference>
<dbReference type="Proteomes" id="UP000029273">
    <property type="component" value="Unassembled WGS sequence"/>
</dbReference>
<proteinExistence type="predicted"/>
<evidence type="ECO:0000313" key="2">
    <source>
        <dbReference type="Proteomes" id="UP000029273"/>
    </source>
</evidence>
<reference evidence="1 2" key="1">
    <citation type="journal article" date="2014" name="Genome Announc.">
        <title>Draft Genome Sequence of the Iron-Oxidizing, Acidophilic, and Halotolerant 'Thiobacillus prosperus' Type Strain DSM 5130.</title>
        <authorList>
            <person name="Ossandon F.J."/>
            <person name="Cardenas J.P."/>
            <person name="Corbett M."/>
            <person name="Quatrini R."/>
            <person name="Holmes D.S."/>
            <person name="Watkin E."/>
        </authorList>
    </citation>
    <scope>NUCLEOTIDE SEQUENCE [LARGE SCALE GENOMIC DNA]</scope>
    <source>
        <strain evidence="1 2">DSM 5130</strain>
    </source>
</reference>
<name>A0A1A6C484_9GAMM</name>
<comment type="caution">
    <text evidence="1">The sequence shown here is derived from an EMBL/GenBank/DDBJ whole genome shotgun (WGS) entry which is preliminary data.</text>
</comment>
<dbReference type="AlphaFoldDB" id="A0A1A6C484"/>
<gene>
    <name evidence="1" type="ORF">Thpro_021701</name>
</gene>
<protein>
    <submittedName>
        <fullName evidence="1">Uncharacterized protein</fullName>
    </submittedName>
</protein>